<name>A0A382H782_9ZZZZ</name>
<dbReference type="AlphaFoldDB" id="A0A382H782"/>
<organism evidence="1">
    <name type="scientific">marine metagenome</name>
    <dbReference type="NCBI Taxonomy" id="408172"/>
    <lineage>
        <taxon>unclassified sequences</taxon>
        <taxon>metagenomes</taxon>
        <taxon>ecological metagenomes</taxon>
    </lineage>
</organism>
<sequence>MVSVAPDAPGFGQALELAAKALGDGEKVYLYCIDDAVPGIGDPRLAKLRGDGLNLFGCAYSMRQRKLPLDDSAVFSGLSVLSDIMADTDRFESFN</sequence>
<evidence type="ECO:0000313" key="1">
    <source>
        <dbReference type="EMBL" id="SVB83144.1"/>
    </source>
</evidence>
<proteinExistence type="predicted"/>
<protein>
    <recommendedName>
        <fullName evidence="2">DsrE/DsrF-like family protein</fullName>
    </recommendedName>
</protein>
<accession>A0A382H782</accession>
<reference evidence="1" key="1">
    <citation type="submission" date="2018-05" db="EMBL/GenBank/DDBJ databases">
        <authorList>
            <person name="Lanie J.A."/>
            <person name="Ng W.-L."/>
            <person name="Kazmierczak K.M."/>
            <person name="Andrzejewski T.M."/>
            <person name="Davidsen T.M."/>
            <person name="Wayne K.J."/>
            <person name="Tettelin H."/>
            <person name="Glass J.I."/>
            <person name="Rusch D."/>
            <person name="Podicherti R."/>
            <person name="Tsui H.-C.T."/>
            <person name="Winkler M.E."/>
        </authorList>
    </citation>
    <scope>NUCLEOTIDE SEQUENCE</scope>
</reference>
<evidence type="ECO:0008006" key="2">
    <source>
        <dbReference type="Google" id="ProtNLM"/>
    </source>
</evidence>
<dbReference type="EMBL" id="UINC01059575">
    <property type="protein sequence ID" value="SVB83144.1"/>
    <property type="molecule type" value="Genomic_DNA"/>
</dbReference>
<gene>
    <name evidence="1" type="ORF">METZ01_LOCUS235998</name>
</gene>